<reference evidence="4" key="2">
    <citation type="journal article" date="2021" name="PeerJ">
        <title>Extensive microbial diversity within the chicken gut microbiome revealed by metagenomics and culture.</title>
        <authorList>
            <person name="Gilroy R."/>
            <person name="Ravi A."/>
            <person name="Getino M."/>
            <person name="Pursley I."/>
            <person name="Horton D.L."/>
            <person name="Alikhan N.F."/>
            <person name="Baker D."/>
            <person name="Gharbi K."/>
            <person name="Hall N."/>
            <person name="Watson M."/>
            <person name="Adriaenssens E.M."/>
            <person name="Foster-Nyarko E."/>
            <person name="Jarju S."/>
            <person name="Secka A."/>
            <person name="Antonio M."/>
            <person name="Oren A."/>
            <person name="Chaudhuri R.R."/>
            <person name="La Ragione R."/>
            <person name="Hildebrand F."/>
            <person name="Pallen M.J."/>
        </authorList>
    </citation>
    <scope>NUCLEOTIDE SEQUENCE</scope>
    <source>
        <strain evidence="4">ChiSjej5B23-6657</strain>
    </source>
</reference>
<evidence type="ECO:0000256" key="2">
    <source>
        <dbReference type="ARBA" id="ARBA00022801"/>
    </source>
</evidence>
<dbReference type="AlphaFoldDB" id="A0A9D1JBB3"/>
<dbReference type="SUPFAM" id="SSF52499">
    <property type="entry name" value="Isochorismatase-like hydrolases"/>
    <property type="match status" value="1"/>
</dbReference>
<dbReference type="InterPro" id="IPR036380">
    <property type="entry name" value="Isochorismatase-like_sf"/>
</dbReference>
<gene>
    <name evidence="4" type="ORF">IAA55_08450</name>
</gene>
<dbReference type="Pfam" id="PF00857">
    <property type="entry name" value="Isochorismatase"/>
    <property type="match status" value="1"/>
</dbReference>
<dbReference type="GO" id="GO:0016787">
    <property type="term" value="F:hydrolase activity"/>
    <property type="evidence" value="ECO:0007669"/>
    <property type="project" value="UniProtKB-KW"/>
</dbReference>
<dbReference type="InterPro" id="IPR000868">
    <property type="entry name" value="Isochorismatase-like_dom"/>
</dbReference>
<dbReference type="PANTHER" id="PTHR43540">
    <property type="entry name" value="PEROXYUREIDOACRYLATE/UREIDOACRYLATE AMIDOHYDROLASE-RELATED"/>
    <property type="match status" value="1"/>
</dbReference>
<dbReference type="EMBL" id="DVHM01000136">
    <property type="protein sequence ID" value="HIR71297.1"/>
    <property type="molecule type" value="Genomic_DNA"/>
</dbReference>
<proteinExistence type="inferred from homology"/>
<comment type="similarity">
    <text evidence="1">Belongs to the isochorismatase family.</text>
</comment>
<feature type="domain" description="Isochorismatase-like" evidence="3">
    <location>
        <begin position="5"/>
        <end position="171"/>
    </location>
</feature>
<dbReference type="PANTHER" id="PTHR43540:SF6">
    <property type="entry name" value="ISOCHORISMATASE-LIKE DOMAIN-CONTAINING PROTEIN"/>
    <property type="match status" value="1"/>
</dbReference>
<keyword evidence="2 4" id="KW-0378">Hydrolase</keyword>
<evidence type="ECO:0000313" key="5">
    <source>
        <dbReference type="Proteomes" id="UP000823912"/>
    </source>
</evidence>
<evidence type="ECO:0000256" key="1">
    <source>
        <dbReference type="ARBA" id="ARBA00006336"/>
    </source>
</evidence>
<protein>
    <submittedName>
        <fullName evidence="4">Cysteine hydrolase</fullName>
    </submittedName>
</protein>
<accession>A0A9D1JBB3</accession>
<evidence type="ECO:0000259" key="3">
    <source>
        <dbReference type="Pfam" id="PF00857"/>
    </source>
</evidence>
<sequence>MARKILIVIDMQKDFIDGALGTKEAEAIVPAVVDKIHSYPQEDVYATRDTHGENYMDTQEGKYLPVPHCIRDTEGWQLQPEIGEMILPEHIFDKPTFGSVDLVERIKEIAGSGEIEVELVGLCTDICVVSNALLLKAFLPETKISVDPACCAGVTPEKHEAALETMRSCQIVVEA</sequence>
<name>A0A9D1JBB3_9FIRM</name>
<evidence type="ECO:0000313" key="4">
    <source>
        <dbReference type="EMBL" id="HIR71297.1"/>
    </source>
</evidence>
<organism evidence="4 5">
    <name type="scientific">Candidatus Pullilachnospira gallistercoris</name>
    <dbReference type="NCBI Taxonomy" id="2840911"/>
    <lineage>
        <taxon>Bacteria</taxon>
        <taxon>Bacillati</taxon>
        <taxon>Bacillota</taxon>
        <taxon>Clostridia</taxon>
        <taxon>Lachnospirales</taxon>
        <taxon>Lachnospiraceae</taxon>
        <taxon>Lachnospiraceae incertae sedis</taxon>
        <taxon>Candidatus Pullilachnospira</taxon>
    </lineage>
</organism>
<dbReference type="CDD" id="cd00431">
    <property type="entry name" value="cysteine_hydrolases"/>
    <property type="match status" value="1"/>
</dbReference>
<dbReference type="Proteomes" id="UP000823912">
    <property type="component" value="Unassembled WGS sequence"/>
</dbReference>
<dbReference type="InterPro" id="IPR050272">
    <property type="entry name" value="Isochorismatase-like_hydrls"/>
</dbReference>
<dbReference type="Gene3D" id="3.40.50.850">
    <property type="entry name" value="Isochorismatase-like"/>
    <property type="match status" value="1"/>
</dbReference>
<reference evidence="4" key="1">
    <citation type="submission" date="2020-10" db="EMBL/GenBank/DDBJ databases">
        <authorList>
            <person name="Gilroy R."/>
        </authorList>
    </citation>
    <scope>NUCLEOTIDE SEQUENCE</scope>
    <source>
        <strain evidence="4">ChiSjej5B23-6657</strain>
    </source>
</reference>
<comment type="caution">
    <text evidence="4">The sequence shown here is derived from an EMBL/GenBank/DDBJ whole genome shotgun (WGS) entry which is preliminary data.</text>
</comment>